<dbReference type="InterPro" id="IPR054314">
    <property type="entry name" value="Gins51_C"/>
</dbReference>
<name>A0A2Z2MZC2_9EURY</name>
<evidence type="ECO:0000259" key="1">
    <source>
        <dbReference type="Pfam" id="PF22090"/>
    </source>
</evidence>
<feature type="domain" description="Gins51 C-terminal" evidence="1">
    <location>
        <begin position="144"/>
        <end position="191"/>
    </location>
</feature>
<evidence type="ECO:0000313" key="3">
    <source>
        <dbReference type="Proteomes" id="UP000250125"/>
    </source>
</evidence>
<dbReference type="CDD" id="cd21695">
    <property type="entry name" value="GINS_B_archaea_Gins51"/>
    <property type="match status" value="1"/>
</dbReference>
<dbReference type="Gene3D" id="1.20.58.1030">
    <property type="match status" value="1"/>
</dbReference>
<organism evidence="2 3">
    <name type="scientific">Thermococcus siculi</name>
    <dbReference type="NCBI Taxonomy" id="72803"/>
    <lineage>
        <taxon>Archaea</taxon>
        <taxon>Methanobacteriati</taxon>
        <taxon>Methanobacteriota</taxon>
        <taxon>Thermococci</taxon>
        <taxon>Thermococcales</taxon>
        <taxon>Thermococcaceae</taxon>
        <taxon>Thermococcus</taxon>
    </lineage>
</organism>
<dbReference type="Gene3D" id="3.40.5.50">
    <property type="match status" value="1"/>
</dbReference>
<dbReference type="GeneID" id="33318383"/>
<keyword evidence="3" id="KW-1185">Reference proteome</keyword>
<proteinExistence type="predicted"/>
<dbReference type="CDD" id="cd11581">
    <property type="entry name" value="GINS_A"/>
    <property type="match status" value="1"/>
</dbReference>
<dbReference type="OrthoDB" id="86040at2157"/>
<dbReference type="KEGG" id="tsl:A3L11_09060"/>
<gene>
    <name evidence="2" type="ORF">A3L11_09060</name>
</gene>
<reference evidence="2 3" key="1">
    <citation type="submission" date="2016-04" db="EMBL/GenBank/DDBJ databases">
        <title>Complete genome sequence of Thermococcus siculi type strain RG-20.</title>
        <authorList>
            <person name="Oger P.M."/>
        </authorList>
    </citation>
    <scope>NUCLEOTIDE SEQUENCE [LARGE SCALE GENOMIC DNA]</scope>
    <source>
        <strain evidence="2 3">RG-20</strain>
    </source>
</reference>
<dbReference type="Proteomes" id="UP000250125">
    <property type="component" value="Chromosome"/>
</dbReference>
<sequence>MDIVKLRELLEQELSSQDLAEVGEEFYREFDSLIKALKLSAESSRERGEDIEERLYLAQLEIAERLAREIIKIRLHKIVDLAVEGIPGEMTEEERRIFTVLRAFIEREELADLNVPVSEEVSFKTAAEAPAQRTEVSKKAVPTEAYIIKIDLPKILDPELREYGPFRAGDLVIIPRSIGKVLLERDAAERVKISP</sequence>
<dbReference type="EMBL" id="CP015103">
    <property type="protein sequence ID" value="ASJ09370.1"/>
    <property type="molecule type" value="Genomic_DNA"/>
</dbReference>
<protein>
    <recommendedName>
        <fullName evidence="1">Gins51 C-terminal domain-containing protein</fullName>
    </recommendedName>
</protein>
<evidence type="ECO:0000313" key="2">
    <source>
        <dbReference type="EMBL" id="ASJ09370.1"/>
    </source>
</evidence>
<dbReference type="RefSeq" id="WP_088856599.1">
    <property type="nucleotide sequence ID" value="NZ_CP015103.1"/>
</dbReference>
<dbReference type="Pfam" id="PF22090">
    <property type="entry name" value="Gins51_C"/>
    <property type="match status" value="1"/>
</dbReference>
<dbReference type="AlphaFoldDB" id="A0A2Z2MZC2"/>
<accession>A0A2Z2MZC2</accession>